<dbReference type="KEGG" id="elm:ELI_1390"/>
<gene>
    <name evidence="1" type="ordered locus">ELI_1390</name>
</gene>
<dbReference type="HOGENOM" id="CLU_1967237_0_0_9"/>
<proteinExistence type="predicted"/>
<dbReference type="EMBL" id="CP002273">
    <property type="protein sequence ID" value="ADO36376.1"/>
    <property type="molecule type" value="Genomic_DNA"/>
</dbReference>
<evidence type="ECO:0000313" key="2">
    <source>
        <dbReference type="Proteomes" id="UP000006873"/>
    </source>
</evidence>
<dbReference type="Proteomes" id="UP000006873">
    <property type="component" value="Chromosome"/>
</dbReference>
<dbReference type="AlphaFoldDB" id="E3GL85"/>
<reference key="1">
    <citation type="submission" date="2010-09" db="EMBL/GenBank/DDBJ databases">
        <authorList>
            <person name="Roh H."/>
            <person name="Ko H.-J."/>
            <person name="Kim D."/>
            <person name="Choi D.G."/>
            <person name="Park S."/>
            <person name="Kim S."/>
            <person name="Kim K.H."/>
            <person name="Chang I.S."/>
            <person name="Choi I.-G."/>
        </authorList>
    </citation>
    <scope>NUCLEOTIDE SEQUENCE</scope>
    <source>
        <strain>KIST612</strain>
    </source>
</reference>
<name>E3GL85_9FIRM</name>
<organism evidence="1 2">
    <name type="scientific">Eubacterium callanderi</name>
    <dbReference type="NCBI Taxonomy" id="53442"/>
    <lineage>
        <taxon>Bacteria</taxon>
        <taxon>Bacillati</taxon>
        <taxon>Bacillota</taxon>
        <taxon>Clostridia</taxon>
        <taxon>Eubacteriales</taxon>
        <taxon>Eubacteriaceae</taxon>
        <taxon>Eubacterium</taxon>
    </lineage>
</organism>
<evidence type="ECO:0000313" key="1">
    <source>
        <dbReference type="EMBL" id="ADO36376.1"/>
    </source>
</evidence>
<sequence length="127" mass="14435">MKKTLLLEAEMNFNDGYFLNNFHKARFKDMARRNGRVYQAPGYLVSAYIFSSTPELMARTEPCMNDSAIDFAKILNGGLGSEEKILVQFAANFYDPSRYESPSVSALINELSGESYTVMLNIFKMFN</sequence>
<accession>E3GL85</accession>
<protein>
    <submittedName>
        <fullName evidence="1">Uncharacterized protein</fullName>
    </submittedName>
</protein>
<dbReference type="RefSeq" id="WP_013379697.1">
    <property type="nucleotide sequence ID" value="NZ_JANFYW010000001.1"/>
</dbReference>
<keyword evidence="2" id="KW-1185">Reference proteome</keyword>
<reference evidence="1 2" key="2">
    <citation type="journal article" date="2011" name="J. Bacteriol.">
        <title>Complete genome sequence of a carbon monoxide-utilizing acetogen, Eubacterium limosum KIST612.</title>
        <authorList>
            <person name="Roh H."/>
            <person name="Ko H.J."/>
            <person name="Kim D."/>
            <person name="Choi D.G."/>
            <person name="Park S."/>
            <person name="Kim S."/>
            <person name="Chang I.S."/>
            <person name="Choi I.G."/>
        </authorList>
    </citation>
    <scope>NUCLEOTIDE SEQUENCE [LARGE SCALE GENOMIC DNA]</scope>
    <source>
        <strain evidence="1 2">KIST612</strain>
    </source>
</reference>